<keyword evidence="5 7" id="KW-0472">Membrane</keyword>
<feature type="region of interest" description="Disordered" evidence="6">
    <location>
        <begin position="1107"/>
        <end position="1208"/>
    </location>
</feature>
<feature type="region of interest" description="Disordered" evidence="6">
    <location>
        <begin position="1395"/>
        <end position="1480"/>
    </location>
</feature>
<feature type="compositionally biased region" description="Gly residues" evidence="6">
    <location>
        <begin position="1144"/>
        <end position="1155"/>
    </location>
</feature>
<feature type="domain" description="Integral membrane bound transporter" evidence="8">
    <location>
        <begin position="771"/>
        <end position="890"/>
    </location>
</feature>
<evidence type="ECO:0000256" key="7">
    <source>
        <dbReference type="SAM" id="Phobius"/>
    </source>
</evidence>
<protein>
    <recommendedName>
        <fullName evidence="8">Integral membrane bound transporter domain-containing protein</fullName>
    </recommendedName>
</protein>
<dbReference type="OrthoDB" id="265582at2759"/>
<feature type="compositionally biased region" description="Basic and acidic residues" evidence="6">
    <location>
        <begin position="1689"/>
        <end position="1712"/>
    </location>
</feature>
<comment type="subcellular location">
    <subcellularLocation>
        <location evidence="1">Cell membrane</location>
        <topology evidence="1">Multi-pass membrane protein</topology>
    </subcellularLocation>
</comment>
<keyword evidence="4 7" id="KW-1133">Transmembrane helix</keyword>
<feature type="compositionally biased region" description="Basic and acidic residues" evidence="6">
    <location>
        <begin position="1615"/>
        <end position="1640"/>
    </location>
</feature>
<dbReference type="Pfam" id="PF13515">
    <property type="entry name" value="FUSC_2"/>
    <property type="match status" value="1"/>
</dbReference>
<evidence type="ECO:0000256" key="6">
    <source>
        <dbReference type="SAM" id="MobiDB-lite"/>
    </source>
</evidence>
<feature type="transmembrane region" description="Helical" evidence="7">
    <location>
        <begin position="405"/>
        <end position="424"/>
    </location>
</feature>
<feature type="compositionally biased region" description="Basic and acidic residues" evidence="6">
    <location>
        <begin position="106"/>
        <end position="115"/>
    </location>
</feature>
<evidence type="ECO:0000256" key="2">
    <source>
        <dbReference type="ARBA" id="ARBA00022475"/>
    </source>
</evidence>
<feature type="compositionally biased region" description="Low complexity" evidence="6">
    <location>
        <begin position="1114"/>
        <end position="1128"/>
    </location>
</feature>
<feature type="compositionally biased region" description="Low complexity" evidence="6">
    <location>
        <begin position="1653"/>
        <end position="1673"/>
    </location>
</feature>
<dbReference type="EMBL" id="LJSK01000107">
    <property type="protein sequence ID" value="KPI86991.1"/>
    <property type="molecule type" value="Genomic_DNA"/>
</dbReference>
<evidence type="ECO:0000259" key="8">
    <source>
        <dbReference type="Pfam" id="PF13515"/>
    </source>
</evidence>
<name>A0A0N1PC99_LEPSE</name>
<evidence type="ECO:0000256" key="4">
    <source>
        <dbReference type="ARBA" id="ARBA00022989"/>
    </source>
</evidence>
<comment type="caution">
    <text evidence="9">The sequence shown here is derived from an EMBL/GenBank/DDBJ whole genome shotgun (WGS) entry which is preliminary data.</text>
</comment>
<evidence type="ECO:0000313" key="9">
    <source>
        <dbReference type="EMBL" id="KPI86991.1"/>
    </source>
</evidence>
<feature type="compositionally biased region" description="Polar residues" evidence="6">
    <location>
        <begin position="1466"/>
        <end position="1478"/>
    </location>
</feature>
<feature type="compositionally biased region" description="Polar residues" evidence="6">
    <location>
        <begin position="127"/>
        <end position="138"/>
    </location>
</feature>
<sequence length="1997" mass="210808">MPVPPPHSPPAGTARGPNSAPNSPRVIPSVAGSPAGHGGHARGGPGSVVTSSHGGRRHVRARVIPRMNSARSFTPSNAGSPTGTSAPQFAHTRAGSPVFPHSSTHTSEHAERTRSTDQSNSSSSSSDHPSAQGPTHQTADGAQREEQQAAARRGSEATLQSILTDPERYRRAVAAGSSNPLHVWDHETAFLKSRYFNVRRRSGEKKHLNQSKQAQQFCDTHLAHQAGHDGEVMGSRVLSDPSPDSLHNGVLGRLLPTSAVNGGVGAGGDSSSSDNHNKGRDISFGMGSFYLPSASAPLLQDSAMLPQRHFRTRNMNSLHAFSWDQRVFLPQRQGLLAPLFDLLATPRFWEKLDWAIRGSVFTILPTLILCLEPSTRHIFPLPTSVVFLAFWTTQPTLGAGLRETFIVLKGFSISLVILVVIIAINPGPAWVTLIILFCCILVTGFVAEQLRRMMAYCFASLLMQYISSPQDTGYSYVGKYYSTILIGQAFGLASFMFPYIRWSSENARRYIVITGDAVSLSVHGACCSFWVESSLLERQLHVARLRQLRHTIQSSMEKAQQGLSEMGYEPHSGVYTTRLHKRMTFLKSAFNIVQSMTLVIEQVAANPALVETPMCREFGERIRDELNLIAAAMDSIILRIVDLDDLLSVTDMAAFRLARARFVEAVSNVRDEVVLSNPDYRTDNSDILLGFFLFSVEELMDLINNFEDTAKPASNLWYLVTFPLRDLQSSWSAFVDLYNAIRIRRSITRRLKEATKLSVCIIIAAIFQVYALDNDSTSPVAGVDIIAFVYRATGGESFQYSTMRMLGTVLGSLTGLLSVQIADGHRPTLYGCALVLTFIGSYVQAAPDFYPLGNALANSVVSIVLQYQNQPNAMTRIQQNCFAILIYFIISSLIWPVRGRTKVNTGLDVSLRMAREATDRLLRNLDLPDSATAVSADVLAVLGEMQKKVSQQQANIPGAVAEPTLDSVGFPEMPWRMLVSAQRKLLVTLFMMRHAYHTFMTSTIADVAEAGRKNKEKLIDNADMIGAGPAAATSISVHWVVLHRISPYTHHLSQLLYEAIEVYLLTLSKATFVPTAELARLRLGMMQCYDSIVAAYIDTIHHELNSSDDDEPVAEAGASAESGSSDTRSSTRRGSEWAKTARQGGSGNGGSGSGGLALENVAGFVPPPTTTFAPHSTTIGGTADSVDTFPKNSSTRGAKDNAPSSEICRYTNSCTRGTLTSSKRGSGHLKYRLTPEERQRLQRFILGPASAEQTNPPSAGAAEPTAAAEPGDDAAAASRSIANASNTAGGPLFNHSALSSTGRLGGLRVGVVDPAMLRNAGIAVREPVYEGPHGGSSASTAHHSTSGGSLTPPAGGDGGVSGRGGRHASSADGTNHAARAADVDGVARRGDNCIASKGNADVNGGAPRFLSDQLSMRSEGGGSTEALLQRNRGSSAAGGLHSSPSTHQPTLLRGGDEAGGSAAPSMFSQDTHAASTSRRLVMKKSKTAKYAMPSVLQMSMVLPAGAPALRNPEAAVAAASVSGSGPPLPSPSLGTAVLSPSRLHPHAMNCATATASPAATSHTAPLLNGSNSKSFVSAGAGTAGDAAGDVFSLGRGARASVRPASSWTAAGLTDGVHKGTTDDHRKQEREGGTADRGEGGRRRRRGPSRTVSEARAAASPAGRSRSAAAATSSLCERGGAEPVPCGPHEPFEEGVRAGRRKADGAAAKEARGDPGSAEVLDAVGSGLLSGPLQQQIGNAASTTALPPAPESLLPAPLPAAGAGDQRAANNAVEQSFKYSFGTAGPTIPEALRIYAEGLAAQQQQLVPPPPAVLGNASFIQHPLHLPVAGRSFADVHTSGGATFNNTLAGTSGGGGVGSGRTVPQPTFGAHCSINSATAPPVLSASVCETNHANFVSAVRRLEFNNCTFSGPLRRDDSSDASETASGSGARGDGDALLNLLGAGGSGGDGGDAYVLTNSDIHSVEAFLFGLRAVITQVEELERYLLEVVHGNEMAKKL</sequence>
<feature type="region of interest" description="Disordered" evidence="6">
    <location>
        <begin position="1249"/>
        <end position="1278"/>
    </location>
</feature>
<feature type="compositionally biased region" description="Low complexity" evidence="6">
    <location>
        <begin position="1367"/>
        <end position="1378"/>
    </location>
</feature>
<dbReference type="Proteomes" id="UP000038009">
    <property type="component" value="Unassembled WGS sequence"/>
</dbReference>
<evidence type="ECO:0000256" key="3">
    <source>
        <dbReference type="ARBA" id="ARBA00022692"/>
    </source>
</evidence>
<feature type="region of interest" description="Disordered" evidence="6">
    <location>
        <begin position="1600"/>
        <end position="1718"/>
    </location>
</feature>
<reference evidence="9 10" key="1">
    <citation type="journal article" date="2015" name="PLoS Pathog.">
        <title>Leptomonas seymouri: Adaptations to the Dixenous Life Cycle Analyzed by Genome Sequencing, Transcriptome Profiling and Co-infection with Leishmania donovani.</title>
        <authorList>
            <person name="Kraeva N."/>
            <person name="Butenko A."/>
            <person name="Hlavacova J."/>
            <person name="Kostygov A."/>
            <person name="Myskova J."/>
            <person name="Grybchuk D."/>
            <person name="Lestinova T."/>
            <person name="Votypka J."/>
            <person name="Volf P."/>
            <person name="Opperdoes F."/>
            <person name="Flegontov P."/>
            <person name="Lukes J."/>
            <person name="Yurchenko V."/>
        </authorList>
    </citation>
    <scope>NUCLEOTIDE SEQUENCE [LARGE SCALE GENOMIC DNA]</scope>
    <source>
        <strain evidence="9 10">ATCC 30220</strain>
    </source>
</reference>
<dbReference type="PANTHER" id="PTHR30509:SF9">
    <property type="entry name" value="MULTIDRUG RESISTANCE PROTEIN MDTO"/>
    <property type="match status" value="1"/>
</dbReference>
<feature type="transmembrane region" description="Helical" evidence="7">
    <location>
        <begin position="480"/>
        <end position="500"/>
    </location>
</feature>
<dbReference type="VEuPathDB" id="TriTrypDB:Lsey_0107_0100"/>
<keyword evidence="2" id="KW-1003">Cell membrane</keyword>
<feature type="region of interest" description="Disordered" evidence="6">
    <location>
        <begin position="1"/>
        <end position="163"/>
    </location>
</feature>
<feature type="region of interest" description="Disordered" evidence="6">
    <location>
        <begin position="1742"/>
        <end position="1766"/>
    </location>
</feature>
<feature type="compositionally biased region" description="Basic residues" evidence="6">
    <location>
        <begin position="54"/>
        <end position="63"/>
    </location>
</feature>
<feature type="region of interest" description="Disordered" evidence="6">
    <location>
        <begin position="1328"/>
        <end position="1383"/>
    </location>
</feature>
<feature type="compositionally biased region" description="Polar residues" evidence="6">
    <location>
        <begin position="1170"/>
        <end position="1180"/>
    </location>
</feature>
<proteinExistence type="predicted"/>
<keyword evidence="3 7" id="KW-0812">Transmembrane</keyword>
<dbReference type="PANTHER" id="PTHR30509">
    <property type="entry name" value="P-HYDROXYBENZOIC ACID EFFLUX PUMP SUBUNIT-RELATED"/>
    <property type="match status" value="1"/>
</dbReference>
<keyword evidence="10" id="KW-1185">Reference proteome</keyword>
<feature type="compositionally biased region" description="Low complexity" evidence="6">
    <location>
        <begin position="1256"/>
        <end position="1278"/>
    </location>
</feature>
<gene>
    <name evidence="9" type="ORF">ABL78_3944</name>
</gene>
<feature type="transmembrane region" description="Helical" evidence="7">
    <location>
        <begin position="430"/>
        <end position="446"/>
    </location>
</feature>
<feature type="compositionally biased region" description="Polar residues" evidence="6">
    <location>
        <begin position="1215"/>
        <end position="1224"/>
    </location>
</feature>
<feature type="region of interest" description="Disordered" evidence="6">
    <location>
        <begin position="1215"/>
        <end position="1234"/>
    </location>
</feature>
<feature type="compositionally biased region" description="Polar residues" evidence="6">
    <location>
        <begin position="69"/>
        <end position="87"/>
    </location>
</feature>
<feature type="compositionally biased region" description="Low complexity" evidence="6">
    <location>
        <begin position="1750"/>
        <end position="1762"/>
    </location>
</feature>
<accession>A0A0N1PC99</accession>
<feature type="compositionally biased region" description="Gly residues" evidence="6">
    <location>
        <begin position="35"/>
        <end position="46"/>
    </location>
</feature>
<evidence type="ECO:0000313" key="10">
    <source>
        <dbReference type="Proteomes" id="UP000038009"/>
    </source>
</evidence>
<feature type="transmembrane region" description="Helical" evidence="7">
    <location>
        <begin position="377"/>
        <end position="393"/>
    </location>
</feature>
<feature type="compositionally biased region" description="Low complexity" evidence="6">
    <location>
        <begin position="1335"/>
        <end position="1349"/>
    </location>
</feature>
<dbReference type="GO" id="GO:0005886">
    <property type="term" value="C:plasma membrane"/>
    <property type="evidence" value="ECO:0007669"/>
    <property type="project" value="UniProtKB-SubCell"/>
</dbReference>
<evidence type="ECO:0000256" key="1">
    <source>
        <dbReference type="ARBA" id="ARBA00004651"/>
    </source>
</evidence>
<organism evidence="9 10">
    <name type="scientific">Leptomonas seymouri</name>
    <dbReference type="NCBI Taxonomy" id="5684"/>
    <lineage>
        <taxon>Eukaryota</taxon>
        <taxon>Discoba</taxon>
        <taxon>Euglenozoa</taxon>
        <taxon>Kinetoplastea</taxon>
        <taxon>Metakinetoplastina</taxon>
        <taxon>Trypanosomatida</taxon>
        <taxon>Trypanosomatidae</taxon>
        <taxon>Leishmaniinae</taxon>
        <taxon>Leptomonas</taxon>
    </lineage>
</organism>
<evidence type="ECO:0000256" key="5">
    <source>
        <dbReference type="ARBA" id="ARBA00023136"/>
    </source>
</evidence>
<dbReference type="OMA" id="SMTLVIE"/>
<dbReference type="InterPro" id="IPR049453">
    <property type="entry name" value="Memb_transporter_dom"/>
</dbReference>